<comment type="caution">
    <text evidence="1">The sequence shown here is derived from an EMBL/GenBank/DDBJ whole genome shotgun (WGS) entry which is preliminary data.</text>
</comment>
<evidence type="ECO:0008006" key="3">
    <source>
        <dbReference type="Google" id="ProtNLM"/>
    </source>
</evidence>
<gene>
    <name evidence="1" type="ORF">GDO81_009114</name>
</gene>
<dbReference type="EMBL" id="WNYA01000004">
    <property type="protein sequence ID" value="KAG8574262.1"/>
    <property type="molecule type" value="Genomic_DNA"/>
</dbReference>
<keyword evidence="2" id="KW-1185">Reference proteome</keyword>
<name>A0AAV7BPJ2_ENGPU</name>
<proteinExistence type="predicted"/>
<organism evidence="1 2">
    <name type="scientific">Engystomops pustulosus</name>
    <name type="common">Tungara frog</name>
    <name type="synonym">Physalaemus pustulosus</name>
    <dbReference type="NCBI Taxonomy" id="76066"/>
    <lineage>
        <taxon>Eukaryota</taxon>
        <taxon>Metazoa</taxon>
        <taxon>Chordata</taxon>
        <taxon>Craniata</taxon>
        <taxon>Vertebrata</taxon>
        <taxon>Euteleostomi</taxon>
        <taxon>Amphibia</taxon>
        <taxon>Batrachia</taxon>
        <taxon>Anura</taxon>
        <taxon>Neobatrachia</taxon>
        <taxon>Hyloidea</taxon>
        <taxon>Leptodactylidae</taxon>
        <taxon>Leiuperinae</taxon>
        <taxon>Engystomops</taxon>
    </lineage>
</organism>
<accession>A0AAV7BPJ2</accession>
<reference evidence="1" key="1">
    <citation type="thesis" date="2020" institute="ProQuest LLC" country="789 East Eisenhower Parkway, Ann Arbor, MI, USA">
        <title>Comparative Genomics and Chromosome Evolution.</title>
        <authorList>
            <person name="Mudd A.B."/>
        </authorList>
    </citation>
    <scope>NUCLEOTIDE SEQUENCE</scope>
    <source>
        <strain evidence="1">237g6f4</strain>
        <tissue evidence="1">Blood</tissue>
    </source>
</reference>
<evidence type="ECO:0000313" key="2">
    <source>
        <dbReference type="Proteomes" id="UP000824782"/>
    </source>
</evidence>
<protein>
    <recommendedName>
        <fullName evidence="3">Secreted protein</fullName>
    </recommendedName>
</protein>
<dbReference type="AlphaFoldDB" id="A0AAV7BPJ2"/>
<evidence type="ECO:0000313" key="1">
    <source>
        <dbReference type="EMBL" id="KAG8574262.1"/>
    </source>
</evidence>
<dbReference type="Proteomes" id="UP000824782">
    <property type="component" value="Unassembled WGS sequence"/>
</dbReference>
<sequence>MALSKLVSCRCCYFKATANIWFKFFSEFFVLNITLSFEYSQSLWCRLDRWRRPQCTQYRQAKTMVHIIICCFTASRAEI</sequence>